<sequence length="21" mass="2433">MLSFKFRMLGPLTPINLKPKT</sequence>
<protein>
    <submittedName>
        <fullName evidence="1">Uncharacterized protein</fullName>
    </submittedName>
</protein>
<gene>
    <name evidence="1" type="ORF">PITCH_A1740048</name>
</gene>
<dbReference type="EMBL" id="OJIN01000084">
    <property type="protein sequence ID" value="SPD73239.1"/>
    <property type="molecule type" value="Genomic_DNA"/>
</dbReference>
<evidence type="ECO:0000313" key="1">
    <source>
        <dbReference type="EMBL" id="SPD73239.1"/>
    </source>
</evidence>
<reference evidence="1" key="1">
    <citation type="submission" date="2018-01" db="EMBL/GenBank/DDBJ databases">
        <authorList>
            <person name="Regsiter A."/>
            <person name="William W."/>
        </authorList>
    </citation>
    <scope>NUCLEOTIDE SEQUENCE</scope>
    <source>
        <strain evidence="1">TRIP AH-1</strain>
    </source>
</reference>
<organism evidence="1">
    <name type="scientific">uncultured Desulfobacterium sp</name>
    <dbReference type="NCBI Taxonomy" id="201089"/>
    <lineage>
        <taxon>Bacteria</taxon>
        <taxon>Pseudomonadati</taxon>
        <taxon>Thermodesulfobacteriota</taxon>
        <taxon>Desulfobacteria</taxon>
        <taxon>Desulfobacterales</taxon>
        <taxon>Desulfobacteriaceae</taxon>
        <taxon>Desulfobacterium</taxon>
        <taxon>environmental samples</taxon>
    </lineage>
</organism>
<proteinExistence type="predicted"/>
<dbReference type="AlphaFoldDB" id="A0A445MV24"/>
<name>A0A445MV24_9BACT</name>
<accession>A0A445MV24</accession>